<keyword evidence="3" id="KW-1185">Reference proteome</keyword>
<keyword evidence="1" id="KW-0472">Membrane</keyword>
<dbReference type="STRING" id="686340.Metal_0683"/>
<protein>
    <recommendedName>
        <fullName evidence="4">Phage holin family protein</fullName>
    </recommendedName>
</protein>
<proteinExistence type="predicted"/>
<accession>H8GPR0</accession>
<dbReference type="EMBL" id="CM001475">
    <property type="protein sequence ID" value="EIC28522.1"/>
    <property type="molecule type" value="Genomic_DNA"/>
</dbReference>
<dbReference type="InterPro" id="IPR009937">
    <property type="entry name" value="Phage_holin_3_6"/>
</dbReference>
<name>H8GPR0_METAL</name>
<feature type="transmembrane region" description="Helical" evidence="1">
    <location>
        <begin position="60"/>
        <end position="89"/>
    </location>
</feature>
<reference evidence="2 3" key="1">
    <citation type="journal article" date="2013" name="Genome Announc.">
        <title>Genome Sequence of the Obligate Gammaproteobacterial Methanotroph Methylomicrobium album Strain BG8.</title>
        <authorList>
            <person name="Kits K.D."/>
            <person name="Kalyuzhnaya M.G."/>
            <person name="Klotz M.G."/>
            <person name="Jetten M.S."/>
            <person name="Op den Camp H.J."/>
            <person name="Vuilleumier S."/>
            <person name="Bringel F."/>
            <person name="Dispirito A.A."/>
            <person name="Murrell J.C."/>
            <person name="Bruce D."/>
            <person name="Cheng J.F."/>
            <person name="Copeland A."/>
            <person name="Goodwin L."/>
            <person name="Hauser L."/>
            <person name="Lajus A."/>
            <person name="Land M.L."/>
            <person name="Lapidus A."/>
            <person name="Lucas S."/>
            <person name="Medigue C."/>
            <person name="Pitluck S."/>
            <person name="Woyke T."/>
            <person name="Zeytun A."/>
            <person name="Stein L.Y."/>
        </authorList>
    </citation>
    <scope>NUCLEOTIDE SEQUENCE [LARGE SCALE GENOMIC DNA]</scope>
    <source>
        <strain evidence="2 3">BG8</strain>
    </source>
</reference>
<evidence type="ECO:0008006" key="4">
    <source>
        <dbReference type="Google" id="ProtNLM"/>
    </source>
</evidence>
<evidence type="ECO:0000313" key="2">
    <source>
        <dbReference type="EMBL" id="EIC28522.1"/>
    </source>
</evidence>
<evidence type="ECO:0000313" key="3">
    <source>
        <dbReference type="Proteomes" id="UP000005090"/>
    </source>
</evidence>
<dbReference type="Pfam" id="PF07332">
    <property type="entry name" value="Phage_holin_3_6"/>
    <property type="match status" value="1"/>
</dbReference>
<sequence>MAIRPHEERSARFSAAPAEPAERHADLLEDLHLLWLDLRGLTHDHLQLAALEARRAGTSLAAMLAAGVVMAVLLIGVWGGLMAAAALALMKSHVMGDIETILSIAGANLVAAWLLFWFVRRKSRDLLFPETVNSFRDKE</sequence>
<keyword evidence="1" id="KW-0812">Transmembrane</keyword>
<dbReference type="RefSeq" id="WP_005369622.1">
    <property type="nucleotide sequence ID" value="NZ_CM001475.1"/>
</dbReference>
<keyword evidence="1" id="KW-1133">Transmembrane helix</keyword>
<dbReference type="HOGENOM" id="CLU_145368_0_0_6"/>
<gene>
    <name evidence="2" type="ORF">Metal_0683</name>
</gene>
<dbReference type="Proteomes" id="UP000005090">
    <property type="component" value="Chromosome"/>
</dbReference>
<dbReference type="eggNOG" id="ENOG5034B20">
    <property type="taxonomic scope" value="Bacteria"/>
</dbReference>
<organism evidence="2 3">
    <name type="scientific">Methylomicrobium album BG8</name>
    <dbReference type="NCBI Taxonomy" id="686340"/>
    <lineage>
        <taxon>Bacteria</taxon>
        <taxon>Pseudomonadati</taxon>
        <taxon>Pseudomonadota</taxon>
        <taxon>Gammaproteobacteria</taxon>
        <taxon>Methylococcales</taxon>
        <taxon>Methylococcaceae</taxon>
        <taxon>Methylomicrobium</taxon>
    </lineage>
</organism>
<evidence type="ECO:0000256" key="1">
    <source>
        <dbReference type="SAM" id="Phobius"/>
    </source>
</evidence>
<dbReference type="AlphaFoldDB" id="H8GPR0"/>
<feature type="transmembrane region" description="Helical" evidence="1">
    <location>
        <begin position="101"/>
        <end position="119"/>
    </location>
</feature>